<gene>
    <name evidence="4" type="ordered locus">Haur_0535</name>
</gene>
<dbReference type="EMBL" id="CP000875">
    <property type="protein sequence ID" value="ABX03183.1"/>
    <property type="molecule type" value="Genomic_DNA"/>
</dbReference>
<keyword evidence="5" id="KW-1185">Reference proteome</keyword>
<accession>A9AVA5</accession>
<dbReference type="Pfam" id="PF04098">
    <property type="entry name" value="Rad52_Rad22"/>
    <property type="match status" value="1"/>
</dbReference>
<dbReference type="AlphaFoldDB" id="A9AVA5"/>
<sequence>MTQPFTTIKPKLEAPFPMDIIEIKPTVVTKDKTRALAIAYAEVRAYQDRLDAVVGGEWAVTYRPLGPGAVICQLTLVGITREDVGEAEQTDPNKATVAVAQAFKRACSAFGLGRYLYSMPKVWAEYDQEKKCFVYPDRIIAHMYKQIGIKV</sequence>
<proteinExistence type="inferred from homology"/>
<protein>
    <recommendedName>
        <fullName evidence="6">Rad52/22 double-strand break repair protein</fullName>
    </recommendedName>
</protein>
<evidence type="ECO:0000256" key="1">
    <source>
        <dbReference type="ARBA" id="ARBA00006638"/>
    </source>
</evidence>
<dbReference type="BioCyc" id="HAUR316274:GHYA-544-MONOMER"/>
<reference evidence="4 5" key="1">
    <citation type="journal article" date="2011" name="Stand. Genomic Sci.">
        <title>Complete genome sequence of the filamentous gliding predatory bacterium Herpetosiphon aurantiacus type strain (114-95(T)).</title>
        <authorList>
            <person name="Kiss H."/>
            <person name="Nett M."/>
            <person name="Domin N."/>
            <person name="Martin K."/>
            <person name="Maresca J.A."/>
            <person name="Copeland A."/>
            <person name="Lapidus A."/>
            <person name="Lucas S."/>
            <person name="Berry K.W."/>
            <person name="Glavina Del Rio T."/>
            <person name="Dalin E."/>
            <person name="Tice H."/>
            <person name="Pitluck S."/>
            <person name="Richardson P."/>
            <person name="Bruce D."/>
            <person name="Goodwin L."/>
            <person name="Han C."/>
            <person name="Detter J.C."/>
            <person name="Schmutz J."/>
            <person name="Brettin T."/>
            <person name="Land M."/>
            <person name="Hauser L."/>
            <person name="Kyrpides N.C."/>
            <person name="Ivanova N."/>
            <person name="Goker M."/>
            <person name="Woyke T."/>
            <person name="Klenk H.P."/>
            <person name="Bryant D.A."/>
        </authorList>
    </citation>
    <scope>NUCLEOTIDE SEQUENCE [LARGE SCALE GENOMIC DNA]</scope>
    <source>
        <strain evidence="5">ATCC 23779 / DSM 785 / 114-95</strain>
    </source>
</reference>
<keyword evidence="2" id="KW-0227">DNA damage</keyword>
<evidence type="ECO:0000256" key="2">
    <source>
        <dbReference type="ARBA" id="ARBA00022763"/>
    </source>
</evidence>
<organism evidence="4 5">
    <name type="scientific">Herpetosiphon aurantiacus (strain ATCC 23779 / DSM 785 / 114-95)</name>
    <dbReference type="NCBI Taxonomy" id="316274"/>
    <lineage>
        <taxon>Bacteria</taxon>
        <taxon>Bacillati</taxon>
        <taxon>Chloroflexota</taxon>
        <taxon>Chloroflexia</taxon>
        <taxon>Herpetosiphonales</taxon>
        <taxon>Herpetosiphonaceae</taxon>
        <taxon>Herpetosiphon</taxon>
    </lineage>
</organism>
<evidence type="ECO:0008006" key="6">
    <source>
        <dbReference type="Google" id="ProtNLM"/>
    </source>
</evidence>
<dbReference type="InParanoid" id="A9AVA5"/>
<evidence type="ECO:0000313" key="4">
    <source>
        <dbReference type="EMBL" id="ABX03183.1"/>
    </source>
</evidence>
<dbReference type="GO" id="GO:0006281">
    <property type="term" value="P:DNA repair"/>
    <property type="evidence" value="ECO:0007669"/>
    <property type="project" value="UniProtKB-KW"/>
</dbReference>
<name>A9AVA5_HERA2</name>
<dbReference type="KEGG" id="hau:Haur_0535"/>
<dbReference type="InterPro" id="IPR041247">
    <property type="entry name" value="Rad52_fam"/>
</dbReference>
<dbReference type="HOGENOM" id="CLU_1728847_0_0_0"/>
<keyword evidence="3" id="KW-0234">DNA repair</keyword>
<dbReference type="eggNOG" id="COG4712">
    <property type="taxonomic scope" value="Bacteria"/>
</dbReference>
<comment type="similarity">
    <text evidence="1">Belongs to the RAD52 family.</text>
</comment>
<dbReference type="STRING" id="316274.Haur_0535"/>
<evidence type="ECO:0000256" key="3">
    <source>
        <dbReference type="ARBA" id="ARBA00023204"/>
    </source>
</evidence>
<dbReference type="Proteomes" id="UP000000787">
    <property type="component" value="Chromosome"/>
</dbReference>
<evidence type="ECO:0000313" key="5">
    <source>
        <dbReference type="Proteomes" id="UP000000787"/>
    </source>
</evidence>